<proteinExistence type="predicted"/>
<evidence type="ECO:0000313" key="4">
    <source>
        <dbReference type="Proteomes" id="UP001501563"/>
    </source>
</evidence>
<protein>
    <submittedName>
        <fullName evidence="3">Uncharacterized protein</fullName>
    </submittedName>
</protein>
<gene>
    <name evidence="3" type="ORF">GCM10022207_88150</name>
</gene>
<name>A0ABP7LPU0_9ACTN</name>
<evidence type="ECO:0000256" key="1">
    <source>
        <dbReference type="SAM" id="Coils"/>
    </source>
</evidence>
<organism evidence="3 4">
    <name type="scientific">Streptomyces lannensis</name>
    <dbReference type="NCBI Taxonomy" id="766498"/>
    <lineage>
        <taxon>Bacteria</taxon>
        <taxon>Bacillati</taxon>
        <taxon>Actinomycetota</taxon>
        <taxon>Actinomycetes</taxon>
        <taxon>Kitasatosporales</taxon>
        <taxon>Streptomycetaceae</taxon>
        <taxon>Streptomyces</taxon>
    </lineage>
</organism>
<dbReference type="RefSeq" id="WP_345554363.1">
    <property type="nucleotide sequence ID" value="NZ_BAAAZA010000059.1"/>
</dbReference>
<keyword evidence="4" id="KW-1185">Reference proteome</keyword>
<comment type="caution">
    <text evidence="3">The sequence shown here is derived from an EMBL/GenBank/DDBJ whole genome shotgun (WGS) entry which is preliminary data.</text>
</comment>
<reference evidence="4" key="1">
    <citation type="journal article" date="2019" name="Int. J. Syst. Evol. Microbiol.">
        <title>The Global Catalogue of Microorganisms (GCM) 10K type strain sequencing project: providing services to taxonomists for standard genome sequencing and annotation.</title>
        <authorList>
            <consortium name="The Broad Institute Genomics Platform"/>
            <consortium name="The Broad Institute Genome Sequencing Center for Infectious Disease"/>
            <person name="Wu L."/>
            <person name="Ma J."/>
        </authorList>
    </citation>
    <scope>NUCLEOTIDE SEQUENCE [LARGE SCALE GENOMIC DNA]</scope>
    <source>
        <strain evidence="4">JCM 16578</strain>
    </source>
</reference>
<dbReference type="Proteomes" id="UP001501563">
    <property type="component" value="Unassembled WGS sequence"/>
</dbReference>
<feature type="coiled-coil region" evidence="1">
    <location>
        <begin position="17"/>
        <end position="44"/>
    </location>
</feature>
<evidence type="ECO:0000313" key="3">
    <source>
        <dbReference type="EMBL" id="GAA3905155.1"/>
    </source>
</evidence>
<keyword evidence="1" id="KW-0175">Coiled coil</keyword>
<sequence>MSAKQNQDDQDPEVQKVRNTRAEIIRVEKQLAQLRKQLEDDVRAAVTAPAGGKLPYGRVARLARMLGYKDSSMIYTLRDNSLARAGQRFTESATKDNKKPAAEDPDGSVPGRLKPTAA</sequence>
<feature type="compositionally biased region" description="Basic and acidic residues" evidence="2">
    <location>
        <begin position="93"/>
        <end position="102"/>
    </location>
</feature>
<evidence type="ECO:0000256" key="2">
    <source>
        <dbReference type="SAM" id="MobiDB-lite"/>
    </source>
</evidence>
<dbReference type="EMBL" id="BAAAZA010000059">
    <property type="protein sequence ID" value="GAA3905155.1"/>
    <property type="molecule type" value="Genomic_DNA"/>
</dbReference>
<feature type="region of interest" description="Disordered" evidence="2">
    <location>
        <begin position="88"/>
        <end position="118"/>
    </location>
</feature>
<accession>A0ABP7LPU0</accession>